<sequence length="206" mass="23009">MRALDIAGAWITEPDVFGDHRGTFHEWFRAERFRECTGHDLRVLQANCSVSRRGVLRGVHFTDVPPGQGKFVTCVRGAVLDVVVDIRLGSPTYGRWVAQRLDDRTRRALYVAEGLGHAFMALSDDATVVYLCSEGYAPGRQHGIHPLDPELGIDWPAGLKPVLSEKDEGAPSLAEAERAGLLPFFDRCLAHYERRPARSESRSERQ</sequence>
<dbReference type="InterPro" id="IPR000888">
    <property type="entry name" value="RmlC-like"/>
</dbReference>
<dbReference type="CDD" id="cd00438">
    <property type="entry name" value="cupin_RmlC"/>
    <property type="match status" value="1"/>
</dbReference>
<evidence type="ECO:0000256" key="2">
    <source>
        <dbReference type="ARBA" id="ARBA00023235"/>
    </source>
</evidence>
<comment type="caution">
    <text evidence="6">The sequence shown here is derived from an EMBL/GenBank/DDBJ whole genome shotgun (WGS) entry which is preliminary data.</text>
</comment>
<evidence type="ECO:0000313" key="6">
    <source>
        <dbReference type="EMBL" id="KIZ15887.1"/>
    </source>
</evidence>
<dbReference type="EMBL" id="JRKI01000029">
    <property type="protein sequence ID" value="KIZ15887.1"/>
    <property type="molecule type" value="Genomic_DNA"/>
</dbReference>
<dbReference type="Proteomes" id="UP000032458">
    <property type="component" value="Unassembled WGS sequence"/>
</dbReference>
<comment type="similarity">
    <text evidence="1 5">Belongs to the dTDP-4-dehydrorhamnose 3,5-epimerase family.</text>
</comment>
<feature type="site" description="Participates in a stacking interaction with the thymidine ring of dTDP-4-oxo-6-deoxyglucose" evidence="4">
    <location>
        <position position="136"/>
    </location>
</feature>
<evidence type="ECO:0000256" key="1">
    <source>
        <dbReference type="ARBA" id="ARBA00010154"/>
    </source>
</evidence>
<evidence type="ECO:0000256" key="4">
    <source>
        <dbReference type="PIRSR" id="PIRSR600888-3"/>
    </source>
</evidence>
<dbReference type="RefSeq" id="WP_030063550.1">
    <property type="nucleotide sequence ID" value="NZ_JRKI01000029.1"/>
</dbReference>
<dbReference type="PANTHER" id="PTHR21047:SF2">
    <property type="entry name" value="THYMIDINE DIPHOSPHO-4-KETO-RHAMNOSE 3,5-EPIMERASE"/>
    <property type="match status" value="1"/>
</dbReference>
<evidence type="ECO:0000256" key="5">
    <source>
        <dbReference type="RuleBase" id="RU364069"/>
    </source>
</evidence>
<comment type="function">
    <text evidence="5">Catalyzes the epimerization of the C3' and C5'positions of dTDP-6-deoxy-D-xylo-4-hexulose, forming dTDP-6-deoxy-L-lyxo-4-hexulose.</text>
</comment>
<comment type="pathway">
    <text evidence="5">Carbohydrate biosynthesis; dTDP-L-rhamnose biosynthesis.</text>
</comment>
<keyword evidence="7" id="KW-1185">Reference proteome</keyword>
<feature type="active site" description="Proton acceptor" evidence="3">
    <location>
        <position position="60"/>
    </location>
</feature>
<keyword evidence="2 5" id="KW-0413">Isomerase</keyword>
<dbReference type="InterPro" id="IPR011051">
    <property type="entry name" value="RmlC_Cupin_sf"/>
</dbReference>
<dbReference type="Gene3D" id="2.60.120.10">
    <property type="entry name" value="Jelly Rolls"/>
    <property type="match status" value="1"/>
</dbReference>
<protein>
    <recommendedName>
        <fullName evidence="5">dTDP-4-dehydrorhamnose 3,5-epimerase</fullName>
        <ecNumber evidence="5">5.1.3.13</ecNumber>
    </recommendedName>
    <alternativeName>
        <fullName evidence="5">Thymidine diphospho-4-keto-rhamnose 3,5-epimerase</fullName>
    </alternativeName>
</protein>
<evidence type="ECO:0000256" key="3">
    <source>
        <dbReference type="PIRSR" id="PIRSR600888-1"/>
    </source>
</evidence>
<dbReference type="UniPathway" id="UPA00124"/>
<reference evidence="6 7" key="1">
    <citation type="submission" date="2014-09" db="EMBL/GenBank/DDBJ databases">
        <title>Draft genome sequence of Streptomyces natalensis ATCC 27448, producer of the antifungal pimaricin.</title>
        <authorList>
            <person name="Mendes M.V."/>
            <person name="Beites T."/>
            <person name="Pires S."/>
            <person name="Santos C.L."/>
            <person name="Moradas-Ferreira P."/>
        </authorList>
    </citation>
    <scope>NUCLEOTIDE SEQUENCE [LARGE SCALE GENOMIC DNA]</scope>
    <source>
        <strain evidence="6 7">ATCC 27448</strain>
    </source>
</reference>
<dbReference type="EC" id="5.1.3.13" evidence="5"/>
<comment type="catalytic activity">
    <reaction evidence="5">
        <text>dTDP-4-dehydro-6-deoxy-alpha-D-glucose = dTDP-4-dehydro-beta-L-rhamnose</text>
        <dbReference type="Rhea" id="RHEA:16969"/>
        <dbReference type="ChEBI" id="CHEBI:57649"/>
        <dbReference type="ChEBI" id="CHEBI:62830"/>
        <dbReference type="EC" id="5.1.3.13"/>
    </reaction>
</comment>
<dbReference type="Pfam" id="PF00908">
    <property type="entry name" value="dTDP_sugar_isom"/>
    <property type="match status" value="1"/>
</dbReference>
<dbReference type="SUPFAM" id="SSF51182">
    <property type="entry name" value="RmlC-like cupins"/>
    <property type="match status" value="1"/>
</dbReference>
<gene>
    <name evidence="6" type="ORF">SNA_21705</name>
</gene>
<dbReference type="GO" id="GO:0005829">
    <property type="term" value="C:cytosol"/>
    <property type="evidence" value="ECO:0007669"/>
    <property type="project" value="TreeGrafter"/>
</dbReference>
<dbReference type="GO" id="GO:0019305">
    <property type="term" value="P:dTDP-rhamnose biosynthetic process"/>
    <property type="evidence" value="ECO:0007669"/>
    <property type="project" value="UniProtKB-UniRule"/>
</dbReference>
<accession>A0A0D7CKC9</accession>
<dbReference type="PATRIC" id="fig|1240678.4.peg.4627"/>
<dbReference type="AlphaFoldDB" id="A0A0D7CKC9"/>
<dbReference type="GO" id="GO:0008830">
    <property type="term" value="F:dTDP-4-dehydrorhamnose 3,5-epimerase activity"/>
    <property type="evidence" value="ECO:0007669"/>
    <property type="project" value="UniProtKB-UniRule"/>
</dbReference>
<organism evidence="6 7">
    <name type="scientific">Streptomyces natalensis ATCC 27448</name>
    <dbReference type="NCBI Taxonomy" id="1240678"/>
    <lineage>
        <taxon>Bacteria</taxon>
        <taxon>Bacillati</taxon>
        <taxon>Actinomycetota</taxon>
        <taxon>Actinomycetes</taxon>
        <taxon>Kitasatosporales</taxon>
        <taxon>Streptomycetaceae</taxon>
        <taxon>Streptomyces</taxon>
    </lineage>
</organism>
<comment type="subunit">
    <text evidence="5">Homodimer.</text>
</comment>
<dbReference type="NCBIfam" id="TIGR01221">
    <property type="entry name" value="rmlC"/>
    <property type="match status" value="1"/>
</dbReference>
<evidence type="ECO:0000313" key="7">
    <source>
        <dbReference type="Proteomes" id="UP000032458"/>
    </source>
</evidence>
<dbReference type="InterPro" id="IPR014710">
    <property type="entry name" value="RmlC-like_jellyroll"/>
</dbReference>
<proteinExistence type="inferred from homology"/>
<feature type="active site" description="Proton donor" evidence="3">
    <location>
        <position position="130"/>
    </location>
</feature>
<dbReference type="GO" id="GO:0000271">
    <property type="term" value="P:polysaccharide biosynthetic process"/>
    <property type="evidence" value="ECO:0007669"/>
    <property type="project" value="TreeGrafter"/>
</dbReference>
<name>A0A0D7CKC9_9ACTN</name>
<dbReference type="PANTHER" id="PTHR21047">
    <property type="entry name" value="DTDP-6-DEOXY-D-GLUCOSE-3,5 EPIMERASE"/>
    <property type="match status" value="1"/>
</dbReference>